<dbReference type="SUPFAM" id="SSF57903">
    <property type="entry name" value="FYVE/PHD zinc finger"/>
    <property type="match status" value="1"/>
</dbReference>
<feature type="domain" description="PHD-type" evidence="6">
    <location>
        <begin position="662"/>
        <end position="723"/>
    </location>
</feature>
<feature type="region of interest" description="Disordered" evidence="5">
    <location>
        <begin position="894"/>
        <end position="935"/>
    </location>
</feature>
<feature type="compositionally biased region" description="Polar residues" evidence="5">
    <location>
        <begin position="917"/>
        <end position="935"/>
    </location>
</feature>
<dbReference type="SMART" id="SM00249">
    <property type="entry name" value="PHD"/>
    <property type="match status" value="1"/>
</dbReference>
<feature type="compositionally biased region" description="Basic and acidic residues" evidence="5">
    <location>
        <begin position="443"/>
        <end position="466"/>
    </location>
</feature>
<dbReference type="InterPro" id="IPR011011">
    <property type="entry name" value="Znf_FYVE_PHD"/>
</dbReference>
<comment type="caution">
    <text evidence="7">The sequence shown here is derived from an EMBL/GenBank/DDBJ whole genome shotgun (WGS) entry which is preliminary data.</text>
</comment>
<dbReference type="PANTHER" id="PTHR14296:SF3">
    <property type="entry name" value="DIKAR, ISOFORM F"/>
    <property type="match status" value="1"/>
</dbReference>
<accession>A0A8H4QNE8</accession>
<dbReference type="CDD" id="cd22265">
    <property type="entry name" value="UDM1_RNF168"/>
    <property type="match status" value="1"/>
</dbReference>
<feature type="region of interest" description="Disordered" evidence="5">
    <location>
        <begin position="269"/>
        <end position="333"/>
    </location>
</feature>
<feature type="region of interest" description="Disordered" evidence="5">
    <location>
        <begin position="558"/>
        <end position="658"/>
    </location>
</feature>
<feature type="compositionally biased region" description="Polar residues" evidence="5">
    <location>
        <begin position="295"/>
        <end position="304"/>
    </location>
</feature>
<feature type="compositionally biased region" description="Basic and acidic residues" evidence="5">
    <location>
        <begin position="558"/>
        <end position="606"/>
    </location>
</feature>
<evidence type="ECO:0000256" key="5">
    <source>
        <dbReference type="SAM" id="MobiDB-lite"/>
    </source>
</evidence>
<dbReference type="EMBL" id="JAACJL010000045">
    <property type="protein sequence ID" value="KAF4614064.1"/>
    <property type="molecule type" value="Genomic_DNA"/>
</dbReference>
<dbReference type="GO" id="GO:0006355">
    <property type="term" value="P:regulation of DNA-templated transcription"/>
    <property type="evidence" value="ECO:0007669"/>
    <property type="project" value="InterPro"/>
</dbReference>
<organism evidence="7 8">
    <name type="scientific">Agrocybe pediades</name>
    <dbReference type="NCBI Taxonomy" id="84607"/>
    <lineage>
        <taxon>Eukaryota</taxon>
        <taxon>Fungi</taxon>
        <taxon>Dikarya</taxon>
        <taxon>Basidiomycota</taxon>
        <taxon>Agaricomycotina</taxon>
        <taxon>Agaricomycetes</taxon>
        <taxon>Agaricomycetidae</taxon>
        <taxon>Agaricales</taxon>
        <taxon>Agaricineae</taxon>
        <taxon>Strophariaceae</taxon>
        <taxon>Agrocybe</taxon>
    </lineage>
</organism>
<dbReference type="PROSITE" id="PS01359">
    <property type="entry name" value="ZF_PHD_1"/>
    <property type="match status" value="1"/>
</dbReference>
<name>A0A8H4QNE8_9AGAR</name>
<keyword evidence="1" id="KW-0479">Metal-binding</keyword>
<evidence type="ECO:0000313" key="7">
    <source>
        <dbReference type="EMBL" id="KAF4614064.1"/>
    </source>
</evidence>
<feature type="compositionally biased region" description="Low complexity" evidence="5">
    <location>
        <begin position="11"/>
        <end position="26"/>
    </location>
</feature>
<feature type="region of interest" description="Disordered" evidence="5">
    <location>
        <begin position="434"/>
        <end position="469"/>
    </location>
</feature>
<feature type="compositionally biased region" description="Basic and acidic residues" evidence="5">
    <location>
        <begin position="307"/>
        <end position="317"/>
    </location>
</feature>
<dbReference type="InterPro" id="IPR019787">
    <property type="entry name" value="Znf_PHD-finger"/>
</dbReference>
<keyword evidence="2 4" id="KW-0863">Zinc-finger</keyword>
<feature type="region of interest" description="Disordered" evidence="5">
    <location>
        <begin position="348"/>
        <end position="380"/>
    </location>
</feature>
<evidence type="ECO:0000313" key="8">
    <source>
        <dbReference type="Proteomes" id="UP000521872"/>
    </source>
</evidence>
<dbReference type="PANTHER" id="PTHR14296">
    <property type="entry name" value="REMODELING AND SPACING FACTOR 1"/>
    <property type="match status" value="1"/>
</dbReference>
<keyword evidence="8" id="KW-1185">Reference proteome</keyword>
<feature type="region of interest" description="Disordered" evidence="5">
    <location>
        <begin position="1"/>
        <end position="26"/>
    </location>
</feature>
<gene>
    <name evidence="7" type="ORF">D9613_007673</name>
</gene>
<reference evidence="7 8" key="1">
    <citation type="submission" date="2019-12" db="EMBL/GenBank/DDBJ databases">
        <authorList>
            <person name="Floudas D."/>
            <person name="Bentzer J."/>
            <person name="Ahren D."/>
            <person name="Johansson T."/>
            <person name="Persson P."/>
            <person name="Tunlid A."/>
        </authorList>
    </citation>
    <scope>NUCLEOTIDE SEQUENCE [LARGE SCALE GENOMIC DNA]</scope>
    <source>
        <strain evidence="7 8">CBS 102.39</strain>
    </source>
</reference>
<evidence type="ECO:0000259" key="6">
    <source>
        <dbReference type="PROSITE" id="PS50016"/>
    </source>
</evidence>
<evidence type="ECO:0000256" key="4">
    <source>
        <dbReference type="PROSITE-ProRule" id="PRU00146"/>
    </source>
</evidence>
<feature type="region of interest" description="Disordered" evidence="5">
    <location>
        <begin position="108"/>
        <end position="200"/>
    </location>
</feature>
<dbReference type="Pfam" id="PF00628">
    <property type="entry name" value="PHD"/>
    <property type="match status" value="1"/>
</dbReference>
<dbReference type="Proteomes" id="UP000521872">
    <property type="component" value="Unassembled WGS sequence"/>
</dbReference>
<dbReference type="GO" id="GO:0008270">
    <property type="term" value="F:zinc ion binding"/>
    <property type="evidence" value="ECO:0007669"/>
    <property type="project" value="UniProtKB-KW"/>
</dbReference>
<feature type="compositionally biased region" description="Basic residues" evidence="5">
    <location>
        <begin position="275"/>
        <end position="284"/>
    </location>
</feature>
<dbReference type="GO" id="GO:0031213">
    <property type="term" value="C:RSF complex"/>
    <property type="evidence" value="ECO:0007669"/>
    <property type="project" value="InterPro"/>
</dbReference>
<dbReference type="CDD" id="cd15489">
    <property type="entry name" value="PHD_SF"/>
    <property type="match status" value="1"/>
</dbReference>
<evidence type="ECO:0000256" key="3">
    <source>
        <dbReference type="ARBA" id="ARBA00022833"/>
    </source>
</evidence>
<proteinExistence type="predicted"/>
<dbReference type="Gene3D" id="3.30.40.10">
    <property type="entry name" value="Zinc/RING finger domain, C3HC4 (zinc finger)"/>
    <property type="match status" value="1"/>
</dbReference>
<dbReference type="AlphaFoldDB" id="A0A8H4QNE8"/>
<dbReference type="InterPro" id="IPR013083">
    <property type="entry name" value="Znf_RING/FYVE/PHD"/>
</dbReference>
<keyword evidence="3" id="KW-0862">Zinc</keyword>
<dbReference type="PROSITE" id="PS50016">
    <property type="entry name" value="ZF_PHD_2"/>
    <property type="match status" value="1"/>
</dbReference>
<evidence type="ECO:0000256" key="2">
    <source>
        <dbReference type="ARBA" id="ARBA00022771"/>
    </source>
</evidence>
<sequence length="935" mass="106435">MPRRSARASNLPLTATATQPVPQPVQQLDPHQENLLLLRRDWKWAAFSQFFYTFPQVFSLDDVTIADIERDLAYETHLVLPRVMQKLLYSLSYDRKVSVDNWQTALRKQYNKRDPKANPIGPEPVPPSKRVSKEEDDQGSRDHLAEGLQEFGLEDNAEETDAKTGVSGSVEPAASTSPGPDTSSRASQVPTPMEVQEEEKTRNWFDLPVREKLESMHTLVEWQFQNPTRLRTIMKSDDEFASWRIEPIGYDSKTNGYWLIGGDRLWIQRAPPKAPRAKTLKRKRNTEPKGKSKAGSANSTNPASKRTRIDHSSDGKSMEVMSPSGRHSRAAKDQAKLKLNIQAKQLADLQREVSTNNRSSSSRASSRLKGNNTKPVGRALGTRMSARLKGSLDDEWQPIPSEWLEDVHDVKSSSPKKTGLESDYDAVSDLTDLSEDEEAESDQQVKKIQPDQPSEHEQIDSHKDQELPQDQQNFVEWETICSTLYEWEHIAERFEKATHYNEKALYKRLVNDIVPFVTQELKEIERKREVEEALAHRKRSSRIALKESEREEARLALKRKQEEEEKLSRARRMEARQQKEEAERIKRELAREQRRKEREAREESRKNPPPVQEKSAEKRDASPVSAHGSERSTTKGQANTTNGAKQKKGRSNPGKATRDDWELSCEICGRHGINLDDGTPMMSCGRCSKWQHISCHDQADRAAGRPRRNWDAVDFLCKACRSTGQRTDVYRKDMAQLPPSQYLTSSYGAHLSHARSDYQANHHPSSFTTNPLVQSYYARPNGQHVMAKEHVQQNFYTPNGNQANSSHYTTSMNRPISFSHYQPVAHGFSSSPKPYTPPYTYYGQSNANMQYIPPAPGSYSQQGTIQAWNIATPEHPHTSTSLTNGVAYSAQRLERPPEAPVNGPSHLPVQRQPDQYYPSTQYNQHTTSYQPPLGR</sequence>
<evidence type="ECO:0000256" key="1">
    <source>
        <dbReference type="ARBA" id="ARBA00022723"/>
    </source>
</evidence>
<dbReference type="InterPro" id="IPR028938">
    <property type="entry name" value="Rsf1-like"/>
</dbReference>
<dbReference type="InterPro" id="IPR019786">
    <property type="entry name" value="Zinc_finger_PHD-type_CS"/>
</dbReference>
<protein>
    <recommendedName>
        <fullName evidence="6">PHD-type domain-containing protein</fullName>
    </recommendedName>
</protein>
<feature type="compositionally biased region" description="Polar residues" evidence="5">
    <location>
        <begin position="174"/>
        <end position="190"/>
    </location>
</feature>
<dbReference type="InterPro" id="IPR001965">
    <property type="entry name" value="Znf_PHD"/>
</dbReference>
<feature type="compositionally biased region" description="Low complexity" evidence="5">
    <location>
        <begin position="358"/>
        <end position="367"/>
    </location>
</feature>
<feature type="compositionally biased region" description="Polar residues" evidence="5">
    <location>
        <begin position="634"/>
        <end position="644"/>
    </location>
</feature>